<keyword evidence="1" id="KW-0813">Transport</keyword>
<evidence type="ECO:0000256" key="4">
    <source>
        <dbReference type="ARBA" id="ARBA00022840"/>
    </source>
</evidence>
<keyword evidence="3" id="KW-0547">Nucleotide-binding</keyword>
<name>A0A1L8TNI7_9ENTE</name>
<keyword evidence="4 8" id="KW-0067">ATP-binding</keyword>
<dbReference type="PROSITE" id="PS50893">
    <property type="entry name" value="ABC_TRANSPORTER_2"/>
    <property type="match status" value="1"/>
</dbReference>
<dbReference type="SMART" id="SM00382">
    <property type="entry name" value="AAA"/>
    <property type="match status" value="1"/>
</dbReference>
<evidence type="ECO:0000256" key="2">
    <source>
        <dbReference type="ARBA" id="ARBA00022475"/>
    </source>
</evidence>
<dbReference type="InterPro" id="IPR003439">
    <property type="entry name" value="ABC_transporter-like_ATP-bd"/>
</dbReference>
<keyword evidence="9" id="KW-1185">Reference proteome</keyword>
<dbReference type="Proteomes" id="UP000182077">
    <property type="component" value="Unassembled WGS sequence"/>
</dbReference>
<evidence type="ECO:0000256" key="3">
    <source>
        <dbReference type="ARBA" id="ARBA00022741"/>
    </source>
</evidence>
<dbReference type="SUPFAM" id="SSF52540">
    <property type="entry name" value="P-loop containing nucleoside triphosphate hydrolases"/>
    <property type="match status" value="1"/>
</dbReference>
<dbReference type="InterPro" id="IPR050166">
    <property type="entry name" value="ABC_transporter_ATP-bind"/>
</dbReference>
<comment type="caution">
    <text evidence="8">The sequence shown here is derived from an EMBL/GenBank/DDBJ whole genome shotgun (WGS) entry which is preliminary data.</text>
</comment>
<feature type="domain" description="ABC transporter" evidence="7">
    <location>
        <begin position="1"/>
        <end position="200"/>
    </location>
</feature>
<dbReference type="EMBL" id="JXKQ01000004">
    <property type="protein sequence ID" value="OJG45830.1"/>
    <property type="molecule type" value="Genomic_DNA"/>
</dbReference>
<evidence type="ECO:0000313" key="9">
    <source>
        <dbReference type="Proteomes" id="UP000182077"/>
    </source>
</evidence>
<dbReference type="Gene3D" id="3.40.50.300">
    <property type="entry name" value="P-loop containing nucleotide triphosphate hydrolases"/>
    <property type="match status" value="1"/>
</dbReference>
<accession>A0A1L8TNI7</accession>
<dbReference type="STRING" id="249189.RV04_GL001596"/>
<proteinExistence type="predicted"/>
<dbReference type="InterPro" id="IPR003593">
    <property type="entry name" value="AAA+_ATPase"/>
</dbReference>
<dbReference type="PROSITE" id="PS00211">
    <property type="entry name" value="ABC_TRANSPORTER_1"/>
    <property type="match status" value="1"/>
</dbReference>
<dbReference type="Pfam" id="PF00005">
    <property type="entry name" value="ABC_tran"/>
    <property type="match status" value="1"/>
</dbReference>
<dbReference type="AlphaFoldDB" id="A0A1L8TNI7"/>
<dbReference type="InterPro" id="IPR027417">
    <property type="entry name" value="P-loop_NTPase"/>
</dbReference>
<evidence type="ECO:0000259" key="7">
    <source>
        <dbReference type="PROSITE" id="PS50893"/>
    </source>
</evidence>
<dbReference type="GO" id="GO:0016887">
    <property type="term" value="F:ATP hydrolysis activity"/>
    <property type="evidence" value="ECO:0007669"/>
    <property type="project" value="InterPro"/>
</dbReference>
<reference evidence="8 9" key="1">
    <citation type="submission" date="2014-12" db="EMBL/GenBank/DDBJ databases">
        <title>Draft genome sequences of 29 type strains of Enterococci.</title>
        <authorList>
            <person name="Zhong Z."/>
            <person name="Sun Z."/>
            <person name="Liu W."/>
            <person name="Zhang W."/>
            <person name="Zhang H."/>
        </authorList>
    </citation>
    <scope>NUCLEOTIDE SEQUENCE [LARGE SCALE GENOMIC DNA]</scope>
    <source>
        <strain evidence="8 9">DSM 17122</strain>
    </source>
</reference>
<protein>
    <submittedName>
        <fullName evidence="8">Sulfonate ABC transporter ATP-binding protein</fullName>
    </submittedName>
</protein>
<dbReference type="PANTHER" id="PTHR42788:SF17">
    <property type="entry name" value="ALIPHATIC SULFONATES IMPORT ATP-BINDING PROTEIN SSUB"/>
    <property type="match status" value="1"/>
</dbReference>
<keyword evidence="5" id="KW-1278">Translocase</keyword>
<dbReference type="GO" id="GO:0005524">
    <property type="term" value="F:ATP binding"/>
    <property type="evidence" value="ECO:0007669"/>
    <property type="project" value="UniProtKB-KW"/>
</dbReference>
<dbReference type="PANTHER" id="PTHR42788">
    <property type="entry name" value="TAURINE IMPORT ATP-BINDING PROTEIN-RELATED"/>
    <property type="match status" value="1"/>
</dbReference>
<evidence type="ECO:0000256" key="5">
    <source>
        <dbReference type="ARBA" id="ARBA00022967"/>
    </source>
</evidence>
<evidence type="ECO:0000256" key="1">
    <source>
        <dbReference type="ARBA" id="ARBA00022448"/>
    </source>
</evidence>
<sequence length="207" mass="23105">MTDVNLKIQRGEFVSLVGKSGGGKSTLLRLIAGLEKNDGGWIEYPADPVIRVMFQNDRLLPWMTVIDNVCFKAKNQYALARKLLQQVGLSDFSTKYPDQLSGGQRQRVALARALMAKPDLLLLDEPLGALDALTRSQMQELILDICNDQQVTLVIVTHDVNEAVKMGQRIIVMKNGQNHYEAADFSGDVKTEVKVTQQIYNELMEAL</sequence>
<keyword evidence="2" id="KW-1003">Cell membrane</keyword>
<keyword evidence="6" id="KW-0472">Membrane</keyword>
<organism evidence="8 9">
    <name type="scientific">Enterococcus hermanniensis</name>
    <dbReference type="NCBI Taxonomy" id="249189"/>
    <lineage>
        <taxon>Bacteria</taxon>
        <taxon>Bacillati</taxon>
        <taxon>Bacillota</taxon>
        <taxon>Bacilli</taxon>
        <taxon>Lactobacillales</taxon>
        <taxon>Enterococcaceae</taxon>
        <taxon>Enterococcus</taxon>
    </lineage>
</organism>
<dbReference type="InterPro" id="IPR017871">
    <property type="entry name" value="ABC_transporter-like_CS"/>
</dbReference>
<evidence type="ECO:0000313" key="8">
    <source>
        <dbReference type="EMBL" id="OJG45830.1"/>
    </source>
</evidence>
<gene>
    <name evidence="8" type="ORF">RV04_GL001596</name>
</gene>
<evidence type="ECO:0000256" key="6">
    <source>
        <dbReference type="ARBA" id="ARBA00023136"/>
    </source>
</evidence>